<dbReference type="Gene3D" id="1.10.357.10">
    <property type="entry name" value="Tetracycline Repressor, domain 2"/>
    <property type="match status" value="1"/>
</dbReference>
<evidence type="ECO:0000313" key="4">
    <source>
        <dbReference type="Proteomes" id="UP001589710"/>
    </source>
</evidence>
<reference evidence="3 4" key="1">
    <citation type="submission" date="2024-09" db="EMBL/GenBank/DDBJ databases">
        <authorList>
            <person name="Sun Q."/>
            <person name="Mori K."/>
        </authorList>
    </citation>
    <scope>NUCLEOTIDE SEQUENCE [LARGE SCALE GENOMIC DNA]</scope>
    <source>
        <strain evidence="3 4">JCM 3331</strain>
    </source>
</reference>
<dbReference type="EMBL" id="JBHMCG010000134">
    <property type="protein sequence ID" value="MFB9576487.1"/>
    <property type="molecule type" value="Genomic_DNA"/>
</dbReference>
<proteinExistence type="predicted"/>
<dbReference type="Proteomes" id="UP001589710">
    <property type="component" value="Unassembled WGS sequence"/>
</dbReference>
<gene>
    <name evidence="3" type="ORF">ACFFTL_30450</name>
</gene>
<protein>
    <recommendedName>
        <fullName evidence="2">Tetracyclin repressor-like C-terminal domain-containing protein</fullName>
    </recommendedName>
</protein>
<name>A0ABV5RGY7_9ACTN</name>
<dbReference type="Pfam" id="PF17929">
    <property type="entry name" value="TetR_C_34"/>
    <property type="match status" value="1"/>
</dbReference>
<keyword evidence="4" id="KW-1185">Reference proteome</keyword>
<sequence length="54" mass="5714">MVTGAVWPHAQPPAATPAAHEADPSPASMRFDFTATLRRLLEGLLSGVLTRATQ</sequence>
<evidence type="ECO:0000259" key="2">
    <source>
        <dbReference type="Pfam" id="PF17929"/>
    </source>
</evidence>
<dbReference type="InterPro" id="IPR041483">
    <property type="entry name" value="TetR_C_34"/>
</dbReference>
<dbReference type="RefSeq" id="WP_345510795.1">
    <property type="nucleotide sequence ID" value="NZ_BAAAXD010000009.1"/>
</dbReference>
<accession>A0ABV5RGY7</accession>
<feature type="region of interest" description="Disordered" evidence="1">
    <location>
        <begin position="1"/>
        <end position="27"/>
    </location>
</feature>
<evidence type="ECO:0000313" key="3">
    <source>
        <dbReference type="EMBL" id="MFB9576487.1"/>
    </source>
</evidence>
<organism evidence="3 4">
    <name type="scientific">Streptomyces yanii</name>
    <dbReference type="NCBI Taxonomy" id="78510"/>
    <lineage>
        <taxon>Bacteria</taxon>
        <taxon>Bacillati</taxon>
        <taxon>Actinomycetota</taxon>
        <taxon>Actinomycetes</taxon>
        <taxon>Kitasatosporales</taxon>
        <taxon>Streptomycetaceae</taxon>
        <taxon>Streptomyces</taxon>
    </lineage>
</organism>
<comment type="caution">
    <text evidence="3">The sequence shown here is derived from an EMBL/GenBank/DDBJ whole genome shotgun (WGS) entry which is preliminary data.</text>
</comment>
<evidence type="ECO:0000256" key="1">
    <source>
        <dbReference type="SAM" id="MobiDB-lite"/>
    </source>
</evidence>
<feature type="domain" description="Tetracyclin repressor-like C-terminal" evidence="2">
    <location>
        <begin position="2"/>
        <end position="47"/>
    </location>
</feature>